<name>A0AA39NZM9_9AGAR</name>
<reference evidence="8" key="1">
    <citation type="submission" date="2023-06" db="EMBL/GenBank/DDBJ databases">
        <authorList>
            <consortium name="Lawrence Berkeley National Laboratory"/>
            <person name="Ahrendt S."/>
            <person name="Sahu N."/>
            <person name="Indic B."/>
            <person name="Wong-Bajracharya J."/>
            <person name="Merenyi Z."/>
            <person name="Ke H.-M."/>
            <person name="Monk M."/>
            <person name="Kocsube S."/>
            <person name="Drula E."/>
            <person name="Lipzen A."/>
            <person name="Balint B."/>
            <person name="Henrissat B."/>
            <person name="Andreopoulos B."/>
            <person name="Martin F.M."/>
            <person name="Harder C.B."/>
            <person name="Rigling D."/>
            <person name="Ford K.L."/>
            <person name="Foster G.D."/>
            <person name="Pangilinan J."/>
            <person name="Papanicolaou A."/>
            <person name="Barry K."/>
            <person name="LaButti K."/>
            <person name="Viragh M."/>
            <person name="Koriabine M."/>
            <person name="Yan M."/>
            <person name="Riley R."/>
            <person name="Champramary S."/>
            <person name="Plett K.L."/>
            <person name="Tsai I.J."/>
            <person name="Slot J."/>
            <person name="Sipos G."/>
            <person name="Plett J."/>
            <person name="Nagy L.G."/>
            <person name="Grigoriev I.V."/>
        </authorList>
    </citation>
    <scope>NUCLEOTIDE SEQUENCE</scope>
    <source>
        <strain evidence="8">ICMP 16352</strain>
    </source>
</reference>
<evidence type="ECO:0000256" key="3">
    <source>
        <dbReference type="ARBA" id="ARBA00022803"/>
    </source>
</evidence>
<evidence type="ECO:0000256" key="2">
    <source>
        <dbReference type="ARBA" id="ARBA00022771"/>
    </source>
</evidence>
<dbReference type="GO" id="GO:0008270">
    <property type="term" value="F:zinc ion binding"/>
    <property type="evidence" value="ECO:0007669"/>
    <property type="project" value="UniProtKB-KW"/>
</dbReference>
<feature type="zinc finger region" description="C3H1-type" evidence="5">
    <location>
        <begin position="203"/>
        <end position="225"/>
    </location>
</feature>
<feature type="compositionally biased region" description="Low complexity" evidence="6">
    <location>
        <begin position="362"/>
        <end position="378"/>
    </location>
</feature>
<evidence type="ECO:0000256" key="6">
    <source>
        <dbReference type="SAM" id="MobiDB-lite"/>
    </source>
</evidence>
<feature type="domain" description="C3H1-type" evidence="7">
    <location>
        <begin position="203"/>
        <end position="225"/>
    </location>
</feature>
<dbReference type="GO" id="GO:0101031">
    <property type="term" value="C:protein folding chaperone complex"/>
    <property type="evidence" value="ECO:0007669"/>
    <property type="project" value="TreeGrafter"/>
</dbReference>
<evidence type="ECO:0000313" key="9">
    <source>
        <dbReference type="Proteomes" id="UP001175227"/>
    </source>
</evidence>
<dbReference type="SMART" id="SM00028">
    <property type="entry name" value="TPR"/>
    <property type="match status" value="3"/>
</dbReference>
<dbReference type="Gene3D" id="3.30.1370.210">
    <property type="match status" value="1"/>
</dbReference>
<feature type="compositionally biased region" description="Low complexity" evidence="6">
    <location>
        <begin position="839"/>
        <end position="855"/>
    </location>
</feature>
<keyword evidence="4 5" id="KW-0862">Zinc</keyword>
<accession>A0AA39NZM9</accession>
<keyword evidence="9" id="KW-1185">Reference proteome</keyword>
<dbReference type="PROSITE" id="PS50103">
    <property type="entry name" value="ZF_C3H1"/>
    <property type="match status" value="2"/>
</dbReference>
<evidence type="ECO:0000313" key="8">
    <source>
        <dbReference type="EMBL" id="KAK0474843.1"/>
    </source>
</evidence>
<feature type="zinc finger region" description="C3H1-type" evidence="5">
    <location>
        <begin position="232"/>
        <end position="260"/>
    </location>
</feature>
<keyword evidence="2 5" id="KW-0863">Zinc-finger</keyword>
<dbReference type="SMART" id="SM00356">
    <property type="entry name" value="ZnF_C3H1"/>
    <property type="match status" value="2"/>
</dbReference>
<dbReference type="InterPro" id="IPR019734">
    <property type="entry name" value="TPR_rpt"/>
</dbReference>
<proteinExistence type="predicted"/>
<feature type="region of interest" description="Disordered" evidence="6">
    <location>
        <begin position="1"/>
        <end position="47"/>
    </location>
</feature>
<dbReference type="InterPro" id="IPR036855">
    <property type="entry name" value="Znf_CCCH_sf"/>
</dbReference>
<dbReference type="SUPFAM" id="SSF90229">
    <property type="entry name" value="CCCH zinc finger"/>
    <property type="match status" value="1"/>
</dbReference>
<evidence type="ECO:0000256" key="4">
    <source>
        <dbReference type="ARBA" id="ARBA00022833"/>
    </source>
</evidence>
<sequence length="1069" mass="117077">MSTENNAFHRRRALAANEPNAKALEERAQKRAQHSAQRREEAENIKNQGNDLFKAQKYAEAARKYCQALDVGGAKAVIMCNLAAAFLKLEFFDLAEEVANQALLRDPALQKARYRRGMARKGLHRYRGALIDFESILKSDPDSEHILSEAQAARDACFEGLCSMSDDGYASSDYGAPSEDCDKDDSSTNSDSSDCRHVGNGTACRFYNHGGCNRGENCAFSHAPDDKSIRDDLGKNVCLHFLLGDCKFGDAKCIYSHRRLYLREDGFWNDEEAIAVLRYIYEMKTEEERMERRLMRNAFRTVPRGIPHSSLPGGRVSSRSVTDKIHPRNFETNAQPSGSGSSSEPKGKGKGKAKAKGKKKAALASSSSAPTPSSSKGPSDVMDQFILVLSLEHQDYYSDILSHLLSALKARITTKQALTENSALQLLSSSNLIGVLVTDAAIVSQRHTNVLARLVEWTKAGGCVVVGGMFSDNINGTDMARFFGSSWGLPWRMGSYHRTTFNRNEEHSTVKHNPSLPSSYSMKAVHLSGVDSSMALYNATMNSRVESFVFAATPVQNLAETPVAQTRVGKGYFGYLGDVNGEDLSTPVVLAMLGILDQRHLASLASTSSTTGVTSVSAAAHPSPHAKFILLLSLENEASFDEIHAHVLSALRSKARVERALTRSEALTFLASPDLGGVFITDPGITHKKHDSVLTKLVQYTKAGGLVVIGGFFSTFVSFVEMDKFWLRWGQTWKMGSYHRETFYRNVNNATVQVNPSLANDCTMQAVYLKNVKPSSAMYKGAEQSDGGDIETPVIHAKLGMGYLGYLGDVNAEQSSTNVLLSMLGLLDFRYDTFSVPQPSASSSSLPTASGSRSSTQSVVRPSQSANSFILLMSLENEPFFEDIHKNLLVALRSRRRVVQALSADDAMQSLASPNIAGVFVTDPGIVRKKHKRVLTRLVSYTKDGGLVVFGGLFSTFIRPPEMDKFWSTAWGVSWKMGDYQRKVFHRQEGNDTVKSSKGLHASYSMKAVYLKGINSAAAVYKDRDQHGELQAPVVRVKFGAGYLGYLGDVNAEEESTNVVLAMLGLLAT</sequence>
<evidence type="ECO:0000256" key="1">
    <source>
        <dbReference type="ARBA" id="ARBA00022723"/>
    </source>
</evidence>
<keyword evidence="1 5" id="KW-0479">Metal-binding</keyword>
<evidence type="ECO:0000259" key="7">
    <source>
        <dbReference type="PROSITE" id="PS50103"/>
    </source>
</evidence>
<keyword evidence="3" id="KW-0802">TPR repeat</keyword>
<gene>
    <name evidence="8" type="ORF">IW261DRAFT_1568337</name>
</gene>
<feature type="compositionally biased region" description="Basic residues" evidence="6">
    <location>
        <begin position="348"/>
        <end position="361"/>
    </location>
</feature>
<dbReference type="InterPro" id="IPR051966">
    <property type="entry name" value="RPAP3"/>
</dbReference>
<comment type="caution">
    <text evidence="8">The sequence shown here is derived from an EMBL/GenBank/DDBJ whole genome shotgun (WGS) entry which is preliminary data.</text>
</comment>
<feature type="region of interest" description="Disordered" evidence="6">
    <location>
        <begin position="839"/>
        <end position="860"/>
    </location>
</feature>
<dbReference type="EMBL" id="JAUEPR010000025">
    <property type="protein sequence ID" value="KAK0474843.1"/>
    <property type="molecule type" value="Genomic_DNA"/>
</dbReference>
<feature type="region of interest" description="Disordered" evidence="6">
    <location>
        <begin position="303"/>
        <end position="378"/>
    </location>
</feature>
<dbReference type="PANTHER" id="PTHR46423:SF1">
    <property type="entry name" value="RNA POLYMERASE II-ASSOCIATED PROTEIN 3"/>
    <property type="match status" value="1"/>
</dbReference>
<protein>
    <recommendedName>
        <fullName evidence="7">C3H1-type domain-containing protein</fullName>
    </recommendedName>
</protein>
<dbReference type="SUPFAM" id="SSF48452">
    <property type="entry name" value="TPR-like"/>
    <property type="match status" value="1"/>
</dbReference>
<dbReference type="InterPro" id="IPR000571">
    <property type="entry name" value="Znf_CCCH"/>
</dbReference>
<dbReference type="PANTHER" id="PTHR46423">
    <property type="entry name" value="RNA POLYMERASE II-ASSOCIATED PROTEIN 3"/>
    <property type="match status" value="1"/>
</dbReference>
<dbReference type="InterPro" id="IPR011990">
    <property type="entry name" value="TPR-like_helical_dom_sf"/>
</dbReference>
<evidence type="ECO:0000256" key="5">
    <source>
        <dbReference type="PROSITE-ProRule" id="PRU00723"/>
    </source>
</evidence>
<feature type="domain" description="C3H1-type" evidence="7">
    <location>
        <begin position="232"/>
        <end position="260"/>
    </location>
</feature>
<dbReference type="Gene3D" id="1.25.40.10">
    <property type="entry name" value="Tetratricopeptide repeat domain"/>
    <property type="match status" value="1"/>
</dbReference>
<organism evidence="8 9">
    <name type="scientific">Armillaria novae-zelandiae</name>
    <dbReference type="NCBI Taxonomy" id="153914"/>
    <lineage>
        <taxon>Eukaryota</taxon>
        <taxon>Fungi</taxon>
        <taxon>Dikarya</taxon>
        <taxon>Basidiomycota</taxon>
        <taxon>Agaricomycotina</taxon>
        <taxon>Agaricomycetes</taxon>
        <taxon>Agaricomycetidae</taxon>
        <taxon>Agaricales</taxon>
        <taxon>Marasmiineae</taxon>
        <taxon>Physalacriaceae</taxon>
        <taxon>Armillaria</taxon>
    </lineage>
</organism>
<dbReference type="AlphaFoldDB" id="A0AA39NZM9"/>
<dbReference type="Proteomes" id="UP001175227">
    <property type="component" value="Unassembled WGS sequence"/>
</dbReference>